<dbReference type="Proteomes" id="UP000023152">
    <property type="component" value="Unassembled WGS sequence"/>
</dbReference>
<dbReference type="GO" id="GO:0110051">
    <property type="term" value="P:metabolite repair"/>
    <property type="evidence" value="ECO:0007669"/>
    <property type="project" value="TreeGrafter"/>
</dbReference>
<keyword evidence="9" id="KW-1185">Reference proteome</keyword>
<dbReference type="PROSITE" id="PS51383">
    <property type="entry name" value="YJEF_C_3"/>
    <property type="match status" value="1"/>
</dbReference>
<comment type="caution">
    <text evidence="8">The sequence shown here is derived from an EMBL/GenBank/DDBJ whole genome shotgun (WGS) entry which is preliminary data.</text>
</comment>
<name>X6MK03_RETFI</name>
<comment type="similarity">
    <text evidence="6">Belongs to the NnrD/CARKD family.</text>
</comment>
<feature type="binding site" evidence="6">
    <location>
        <begin position="314"/>
        <end position="323"/>
    </location>
    <ligand>
        <name>ATP</name>
        <dbReference type="ChEBI" id="CHEBI:30616"/>
    </ligand>
</feature>
<dbReference type="PANTHER" id="PTHR12592:SF0">
    <property type="entry name" value="ATP-DEPENDENT (S)-NAD(P)H-HYDRATE DEHYDRATASE"/>
    <property type="match status" value="1"/>
</dbReference>
<sequence>MSKILDNVHEEVNDFMNLPKLLRAVIPQLSLKAYKALRNGGDLALVVCHEAASTAIKSYSPELIVLPGLSPSDTDTFEWKVKSSTDNKEDNYRRIPTKLSKIIDSSLSRCSAVICGPYSTLKKKNNLFLIYFHKGLGRDKFMLDCCAYILKSAKDRKIPVVVDGDGLFLLCDADYNEWAEENRFENYELGVLTPNAMEFRRLWIRYVLKMDVNKYEQSNNKGKAQSNEVHLPPMETSDCLPHIIPISQIVTEEEKKDIKKIVEGQCYSCEHFQHISSIADTGTLAKTLRLTILRKGVVDVVSDGKYFVVSCSPVSLRRCGGQGDVLAGTAGVWAHWAKQFVKENSSKNTLPSVGVISAYAGSFLLRHFAEAAFKRKHRSTLTTDIIEAIPDVLEEIFPSNAKL</sequence>
<comment type="catalytic activity">
    <reaction evidence="6">
        <text>(6S)-NADPHX + ATP = ADP + phosphate + NADPH + H(+)</text>
        <dbReference type="Rhea" id="RHEA:32231"/>
        <dbReference type="ChEBI" id="CHEBI:15378"/>
        <dbReference type="ChEBI" id="CHEBI:30616"/>
        <dbReference type="ChEBI" id="CHEBI:43474"/>
        <dbReference type="ChEBI" id="CHEBI:57783"/>
        <dbReference type="ChEBI" id="CHEBI:64076"/>
        <dbReference type="ChEBI" id="CHEBI:456216"/>
        <dbReference type="EC" id="4.2.1.93"/>
    </reaction>
</comment>
<protein>
    <recommendedName>
        <fullName evidence="6">ATP-dependent (S)-NAD(P)H-hydrate dehydratase</fullName>
        <ecNumber evidence="6">4.2.1.93</ecNumber>
    </recommendedName>
    <alternativeName>
        <fullName evidence="6">ATP-dependent NAD(P)HX dehydratase</fullName>
    </alternativeName>
</protein>
<dbReference type="InterPro" id="IPR000631">
    <property type="entry name" value="CARKD"/>
</dbReference>
<keyword evidence="1 6" id="KW-0547">Nucleotide-binding</keyword>
<evidence type="ECO:0000313" key="8">
    <source>
        <dbReference type="EMBL" id="ETO14199.1"/>
    </source>
</evidence>
<dbReference type="EMBL" id="ASPP01020168">
    <property type="protein sequence ID" value="ETO14199.1"/>
    <property type="molecule type" value="Genomic_DNA"/>
</dbReference>
<comment type="catalytic activity">
    <reaction evidence="6">
        <text>(6S)-NADHX + ATP = ADP + phosphate + NADH + H(+)</text>
        <dbReference type="Rhea" id="RHEA:19017"/>
        <dbReference type="ChEBI" id="CHEBI:15378"/>
        <dbReference type="ChEBI" id="CHEBI:30616"/>
        <dbReference type="ChEBI" id="CHEBI:43474"/>
        <dbReference type="ChEBI" id="CHEBI:57945"/>
        <dbReference type="ChEBI" id="CHEBI:64074"/>
        <dbReference type="ChEBI" id="CHEBI:456216"/>
        <dbReference type="EC" id="4.2.1.93"/>
    </reaction>
</comment>
<feature type="binding site" evidence="6">
    <location>
        <begin position="195"/>
        <end position="201"/>
    </location>
    <ligand>
        <name>(6S)-NADPHX</name>
        <dbReference type="ChEBI" id="CHEBI:64076"/>
    </ligand>
</feature>
<feature type="binding site" evidence="6">
    <location>
        <position position="135"/>
    </location>
    <ligand>
        <name>(6S)-NADPHX</name>
        <dbReference type="ChEBI" id="CHEBI:64076"/>
    </ligand>
</feature>
<dbReference type="SUPFAM" id="SSF53613">
    <property type="entry name" value="Ribokinase-like"/>
    <property type="match status" value="2"/>
</dbReference>
<evidence type="ECO:0000256" key="4">
    <source>
        <dbReference type="ARBA" id="ARBA00023027"/>
    </source>
</evidence>
<dbReference type="GO" id="GO:0047453">
    <property type="term" value="F:ATP-dependent NAD(P)H-hydrate dehydratase activity"/>
    <property type="evidence" value="ECO:0007669"/>
    <property type="project" value="UniProtKB-UniRule"/>
</dbReference>
<dbReference type="HAMAP" id="MF_01965">
    <property type="entry name" value="NADHX_dehydratase"/>
    <property type="match status" value="1"/>
</dbReference>
<keyword evidence="2 6" id="KW-0067">ATP-binding</keyword>
<evidence type="ECO:0000256" key="5">
    <source>
        <dbReference type="ARBA" id="ARBA00023239"/>
    </source>
</evidence>
<proteinExistence type="inferred from homology"/>
<dbReference type="OrthoDB" id="8110916at2759"/>
<feature type="binding site" evidence="6">
    <location>
        <begin position="295"/>
        <end position="299"/>
    </location>
    <ligand>
        <name>ATP</name>
        <dbReference type="ChEBI" id="CHEBI:30616"/>
    </ligand>
</feature>
<comment type="function">
    <text evidence="6">Catalyzes the dehydration of the S-form of NAD(P)HX at the expense of ATP, which is converted to ADP. Together with NAD(P)HX epimerase, which catalyzes the epimerization of the S- and R-forms, the enzyme allows the repair of both epimers of NAD(P)HX, a damaged form of NAD(P)H that is a result of enzymatic or heat-dependent hydration.</text>
</comment>
<dbReference type="InterPro" id="IPR029056">
    <property type="entry name" value="Ribokinase-like"/>
</dbReference>
<keyword evidence="4 6" id="KW-0520">NAD</keyword>
<reference evidence="8 9" key="1">
    <citation type="journal article" date="2013" name="Curr. Biol.">
        <title>The Genome of the Foraminiferan Reticulomyxa filosa.</title>
        <authorList>
            <person name="Glockner G."/>
            <person name="Hulsmann N."/>
            <person name="Schleicher M."/>
            <person name="Noegel A.A."/>
            <person name="Eichinger L."/>
            <person name="Gallinger C."/>
            <person name="Pawlowski J."/>
            <person name="Sierra R."/>
            <person name="Euteneuer U."/>
            <person name="Pillet L."/>
            <person name="Moustafa A."/>
            <person name="Platzer M."/>
            <person name="Groth M."/>
            <person name="Szafranski K."/>
            <person name="Schliwa M."/>
        </authorList>
    </citation>
    <scope>NUCLEOTIDE SEQUENCE [LARGE SCALE GENOMIC DNA]</scope>
</reference>
<dbReference type="PANTHER" id="PTHR12592">
    <property type="entry name" value="ATP-DEPENDENT (S)-NAD(P)H-HYDRATE DEHYDRATASE FAMILY MEMBER"/>
    <property type="match status" value="1"/>
</dbReference>
<dbReference type="GO" id="GO:0046496">
    <property type="term" value="P:nicotinamide nucleotide metabolic process"/>
    <property type="evidence" value="ECO:0007669"/>
    <property type="project" value="UniProtKB-UniRule"/>
</dbReference>
<dbReference type="EC" id="4.2.1.93" evidence="6"/>
<evidence type="ECO:0000256" key="6">
    <source>
        <dbReference type="HAMAP-Rule" id="MF_03157"/>
    </source>
</evidence>
<keyword evidence="5 6" id="KW-0456">Lyase</keyword>
<gene>
    <name evidence="8" type="ORF">RFI_23168</name>
</gene>
<evidence type="ECO:0000259" key="7">
    <source>
        <dbReference type="PROSITE" id="PS51383"/>
    </source>
</evidence>
<keyword evidence="6" id="KW-0597">Phosphoprotein</keyword>
<evidence type="ECO:0000256" key="2">
    <source>
        <dbReference type="ARBA" id="ARBA00022840"/>
    </source>
</evidence>
<organism evidence="8 9">
    <name type="scientific">Reticulomyxa filosa</name>
    <dbReference type="NCBI Taxonomy" id="46433"/>
    <lineage>
        <taxon>Eukaryota</taxon>
        <taxon>Sar</taxon>
        <taxon>Rhizaria</taxon>
        <taxon>Retaria</taxon>
        <taxon>Foraminifera</taxon>
        <taxon>Monothalamids</taxon>
        <taxon>Reticulomyxidae</taxon>
        <taxon>Reticulomyxa</taxon>
    </lineage>
</organism>
<dbReference type="CDD" id="cd01171">
    <property type="entry name" value="YXKO-related"/>
    <property type="match status" value="1"/>
</dbReference>
<evidence type="ECO:0000256" key="1">
    <source>
        <dbReference type="ARBA" id="ARBA00022741"/>
    </source>
</evidence>
<dbReference type="AlphaFoldDB" id="X6MK03"/>
<feature type="binding site" evidence="6">
    <location>
        <position position="324"/>
    </location>
    <ligand>
        <name>(6S)-NADPHX</name>
        <dbReference type="ChEBI" id="CHEBI:64076"/>
    </ligand>
</feature>
<accession>X6MK03</accession>
<feature type="domain" description="YjeF C-terminal" evidence="7">
    <location>
        <begin position="135"/>
        <end position="396"/>
    </location>
</feature>
<dbReference type="GO" id="GO:0005524">
    <property type="term" value="F:ATP binding"/>
    <property type="evidence" value="ECO:0007669"/>
    <property type="project" value="UniProtKB-KW"/>
</dbReference>
<evidence type="ECO:0000313" key="9">
    <source>
        <dbReference type="Proteomes" id="UP000023152"/>
    </source>
</evidence>
<dbReference type="Pfam" id="PF01256">
    <property type="entry name" value="Carb_kinase"/>
    <property type="match status" value="1"/>
</dbReference>
<dbReference type="Gene3D" id="3.40.1190.20">
    <property type="match status" value="1"/>
</dbReference>
<keyword evidence="3" id="KW-0521">NADP</keyword>
<comment type="cofactor">
    <cofactor evidence="6">
        <name>Mg(2+)</name>
        <dbReference type="ChEBI" id="CHEBI:18420"/>
    </cofactor>
</comment>
<evidence type="ECO:0000256" key="3">
    <source>
        <dbReference type="ARBA" id="ARBA00022857"/>
    </source>
</evidence>